<dbReference type="InterPro" id="IPR000847">
    <property type="entry name" value="LysR_HTH_N"/>
</dbReference>
<dbReference type="GO" id="GO:0003700">
    <property type="term" value="F:DNA-binding transcription factor activity"/>
    <property type="evidence" value="ECO:0007669"/>
    <property type="project" value="InterPro"/>
</dbReference>
<dbReference type="Gene3D" id="3.40.190.290">
    <property type="match status" value="1"/>
</dbReference>
<protein>
    <submittedName>
        <fullName evidence="6">Transcriptional regulator</fullName>
    </submittedName>
</protein>
<dbReference type="Pfam" id="PF03466">
    <property type="entry name" value="LysR_substrate"/>
    <property type="match status" value="1"/>
</dbReference>
<dbReference type="FunFam" id="1.10.10.10:FF:000001">
    <property type="entry name" value="LysR family transcriptional regulator"/>
    <property type="match status" value="1"/>
</dbReference>
<gene>
    <name evidence="6" type="ORF">PF66_05261</name>
</gene>
<name>A0A0M9GD85_9PSED</name>
<dbReference type="InterPro" id="IPR036390">
    <property type="entry name" value="WH_DNA-bd_sf"/>
</dbReference>
<comment type="similarity">
    <text evidence="1">Belongs to the LysR transcriptional regulatory family.</text>
</comment>
<dbReference type="Gene3D" id="1.10.10.10">
    <property type="entry name" value="Winged helix-like DNA-binding domain superfamily/Winged helix DNA-binding domain"/>
    <property type="match status" value="1"/>
</dbReference>
<dbReference type="STRING" id="50340.PF66_05261"/>
<evidence type="ECO:0000256" key="1">
    <source>
        <dbReference type="ARBA" id="ARBA00009437"/>
    </source>
</evidence>
<evidence type="ECO:0000313" key="6">
    <source>
        <dbReference type="EMBL" id="KPA88209.1"/>
    </source>
</evidence>
<dbReference type="RefSeq" id="WP_054064194.1">
    <property type="nucleotide sequence ID" value="NZ_JSYZ01000022.1"/>
</dbReference>
<keyword evidence="2" id="KW-0805">Transcription regulation</keyword>
<keyword evidence="4" id="KW-0804">Transcription</keyword>
<dbReference type="PANTHER" id="PTHR30126">
    <property type="entry name" value="HTH-TYPE TRANSCRIPTIONAL REGULATOR"/>
    <property type="match status" value="1"/>
</dbReference>
<keyword evidence="7" id="KW-1185">Reference proteome</keyword>
<organism evidence="6 7">
    <name type="scientific">Pseudomonas asplenii</name>
    <dbReference type="NCBI Taxonomy" id="53407"/>
    <lineage>
        <taxon>Bacteria</taxon>
        <taxon>Pseudomonadati</taxon>
        <taxon>Pseudomonadota</taxon>
        <taxon>Gammaproteobacteria</taxon>
        <taxon>Pseudomonadales</taxon>
        <taxon>Pseudomonadaceae</taxon>
        <taxon>Pseudomonas</taxon>
    </lineage>
</organism>
<dbReference type="InterPro" id="IPR036388">
    <property type="entry name" value="WH-like_DNA-bd_sf"/>
</dbReference>
<dbReference type="SUPFAM" id="SSF46785">
    <property type="entry name" value="Winged helix' DNA-binding domain"/>
    <property type="match status" value="1"/>
</dbReference>
<dbReference type="AlphaFoldDB" id="A0A0M9GD85"/>
<accession>A0A0M9GD85</accession>
<dbReference type="PRINTS" id="PR00039">
    <property type="entry name" value="HTHLYSR"/>
</dbReference>
<sequence>MDLSSLEIFQTVAAELSVTKAAVVLGRAQSNVTTRIQALEQQLGVDLFVREGRRLSLTDQGKLFLDYSQRLLALAEEAVQVLHPAQPQGTLRIGSMESTAAARLPGVLTAFQQRWPNVRLAVRTGTSQALLDLLGDGLVDCALVALTGEEGTPIEEDLAHRGLAGVPVFEEQLVAVMPVGQGKAPLTLAAFAAGCTYRRVGQQWLAEQGELAVSMTHEVASYHAMFACVVAGQSLCIAPTSLLALQPPSPAVTTRPIANVATWLVYRKGSRTAAIGAFTDLALAS</sequence>
<reference evidence="6 7" key="1">
    <citation type="journal article" date="2015" name="PLoS ONE">
        <title>Rice-Infecting Pseudomonas Genomes Are Highly Accessorized and Harbor Multiple Putative Virulence Mechanisms to Cause Sheath Brown Rot.</title>
        <authorList>
            <person name="Quibod I.L."/>
            <person name="Grande G."/>
            <person name="Oreiro E.G."/>
            <person name="Borja F.N."/>
            <person name="Dossa G.S."/>
            <person name="Mauleon R."/>
            <person name="Cruz C.V."/>
            <person name="Oliva R."/>
        </authorList>
    </citation>
    <scope>NUCLEOTIDE SEQUENCE [LARGE SCALE GENOMIC DNA]</scope>
    <source>
        <strain evidence="6 7">IRRI 6609</strain>
    </source>
</reference>
<proteinExistence type="inferred from homology"/>
<comment type="caution">
    <text evidence="6">The sequence shown here is derived from an EMBL/GenBank/DDBJ whole genome shotgun (WGS) entry which is preliminary data.</text>
</comment>
<dbReference type="GO" id="GO:0000976">
    <property type="term" value="F:transcription cis-regulatory region binding"/>
    <property type="evidence" value="ECO:0007669"/>
    <property type="project" value="TreeGrafter"/>
</dbReference>
<evidence type="ECO:0000256" key="3">
    <source>
        <dbReference type="ARBA" id="ARBA00023125"/>
    </source>
</evidence>
<dbReference type="PANTHER" id="PTHR30126:SF40">
    <property type="entry name" value="HTH-TYPE TRANSCRIPTIONAL REGULATOR GLTR"/>
    <property type="match status" value="1"/>
</dbReference>
<evidence type="ECO:0000313" key="7">
    <source>
        <dbReference type="Proteomes" id="UP000037931"/>
    </source>
</evidence>
<dbReference type="PROSITE" id="PS50931">
    <property type="entry name" value="HTH_LYSR"/>
    <property type="match status" value="1"/>
</dbReference>
<evidence type="ECO:0000259" key="5">
    <source>
        <dbReference type="PROSITE" id="PS50931"/>
    </source>
</evidence>
<keyword evidence="3" id="KW-0238">DNA-binding</keyword>
<dbReference type="SUPFAM" id="SSF53850">
    <property type="entry name" value="Periplasmic binding protein-like II"/>
    <property type="match status" value="1"/>
</dbReference>
<dbReference type="PATRIC" id="fig|50340.43.peg.2969"/>
<evidence type="ECO:0000256" key="4">
    <source>
        <dbReference type="ARBA" id="ARBA00023163"/>
    </source>
</evidence>
<dbReference type="EMBL" id="JSYZ01000022">
    <property type="protein sequence ID" value="KPA88209.1"/>
    <property type="molecule type" value="Genomic_DNA"/>
</dbReference>
<dbReference type="Proteomes" id="UP000037931">
    <property type="component" value="Unassembled WGS sequence"/>
</dbReference>
<feature type="domain" description="HTH lysR-type" evidence="5">
    <location>
        <begin position="1"/>
        <end position="58"/>
    </location>
</feature>
<dbReference type="Pfam" id="PF00126">
    <property type="entry name" value="HTH_1"/>
    <property type="match status" value="1"/>
</dbReference>
<evidence type="ECO:0000256" key="2">
    <source>
        <dbReference type="ARBA" id="ARBA00023015"/>
    </source>
</evidence>
<dbReference type="OrthoDB" id="464481at2"/>
<dbReference type="InterPro" id="IPR005119">
    <property type="entry name" value="LysR_subst-bd"/>
</dbReference>